<sequence>MSWSFSGYTNIRTMSGTPVAEEDQKPRPRRKKVYTVTPNLVRKLIHLPLEALDLPPWNVIRVGSLLNEGDDDSKANCGTYSWKTGFLFVGTKVASSSCYELWFFLRLFLQGRAPVVAVSFSTARREPPFL</sequence>
<proteinExistence type="predicted"/>
<accession>A0ABP0ZFN8</accession>
<name>A0ABP0ZFN8_9ROSI</name>
<evidence type="ECO:0000313" key="1">
    <source>
        <dbReference type="EMBL" id="CAK9329705.1"/>
    </source>
</evidence>
<gene>
    <name evidence="1" type="ORF">CITCOLO1_LOCUS22182</name>
</gene>
<evidence type="ECO:0000313" key="2">
    <source>
        <dbReference type="Proteomes" id="UP001642487"/>
    </source>
</evidence>
<reference evidence="1 2" key="1">
    <citation type="submission" date="2024-03" db="EMBL/GenBank/DDBJ databases">
        <authorList>
            <person name="Gkanogiannis A."/>
            <person name="Becerra Lopez-Lavalle L."/>
        </authorList>
    </citation>
    <scope>NUCLEOTIDE SEQUENCE [LARGE SCALE GENOMIC DNA]</scope>
</reference>
<protein>
    <submittedName>
        <fullName evidence="1">Uncharacterized protein</fullName>
    </submittedName>
</protein>
<dbReference type="EMBL" id="OZ021743">
    <property type="protein sequence ID" value="CAK9329705.1"/>
    <property type="molecule type" value="Genomic_DNA"/>
</dbReference>
<organism evidence="1 2">
    <name type="scientific">Citrullus colocynthis</name>
    <name type="common">colocynth</name>
    <dbReference type="NCBI Taxonomy" id="252529"/>
    <lineage>
        <taxon>Eukaryota</taxon>
        <taxon>Viridiplantae</taxon>
        <taxon>Streptophyta</taxon>
        <taxon>Embryophyta</taxon>
        <taxon>Tracheophyta</taxon>
        <taxon>Spermatophyta</taxon>
        <taxon>Magnoliopsida</taxon>
        <taxon>eudicotyledons</taxon>
        <taxon>Gunneridae</taxon>
        <taxon>Pentapetalae</taxon>
        <taxon>rosids</taxon>
        <taxon>fabids</taxon>
        <taxon>Cucurbitales</taxon>
        <taxon>Cucurbitaceae</taxon>
        <taxon>Benincaseae</taxon>
        <taxon>Citrullus</taxon>
    </lineage>
</organism>
<keyword evidence="2" id="KW-1185">Reference proteome</keyword>
<dbReference type="Proteomes" id="UP001642487">
    <property type="component" value="Chromosome 9"/>
</dbReference>